<evidence type="ECO:0000259" key="1">
    <source>
        <dbReference type="Pfam" id="PF00078"/>
    </source>
</evidence>
<sequence length="363" mass="42299">MTKRGISEDIWERLDRALCSMDWRIMFAEGYVRHLPRVASDHCPILLCPHSTHIPHNNLKPFRFKAMWLKHDKFGDLVKHVWELDRSSLLNNIQLLSNNLKGIQKSLGERFSNGLVRLEATLSEEYNKIIEYEVVFWLQKSRNIWLKEGDRNTKFFHLTTMVRRRHNKLEGLKSEDDIWKSDKSSTKDIVISYFQKLFSTQTTLENYNSLPHMFPCLEEDVQLNLTREVSEDEVRFGLFGIGGLKAPGPDGFPAIFFQKQWEVCKKELIKLVVDSFNTGTFPIDINYTLISLVPKVPSPFDMTQIRPISLCNTTYKIISKIIVQRLRDIMLLLVSPNQVAFVPGRQIQDNIVIVKRCFISLEL</sequence>
<dbReference type="Pfam" id="PF00078">
    <property type="entry name" value="RVT_1"/>
    <property type="match status" value="1"/>
</dbReference>
<keyword evidence="3" id="KW-1185">Reference proteome</keyword>
<accession>A0AAE0DRE6</accession>
<organism evidence="2 3">
    <name type="scientific">Dipteronia sinensis</name>
    <dbReference type="NCBI Taxonomy" id="43782"/>
    <lineage>
        <taxon>Eukaryota</taxon>
        <taxon>Viridiplantae</taxon>
        <taxon>Streptophyta</taxon>
        <taxon>Embryophyta</taxon>
        <taxon>Tracheophyta</taxon>
        <taxon>Spermatophyta</taxon>
        <taxon>Magnoliopsida</taxon>
        <taxon>eudicotyledons</taxon>
        <taxon>Gunneridae</taxon>
        <taxon>Pentapetalae</taxon>
        <taxon>rosids</taxon>
        <taxon>malvids</taxon>
        <taxon>Sapindales</taxon>
        <taxon>Sapindaceae</taxon>
        <taxon>Hippocastanoideae</taxon>
        <taxon>Acereae</taxon>
        <taxon>Dipteronia</taxon>
    </lineage>
</organism>
<dbReference type="Proteomes" id="UP001281410">
    <property type="component" value="Unassembled WGS sequence"/>
</dbReference>
<name>A0AAE0DRE6_9ROSI</name>
<dbReference type="InterPro" id="IPR000477">
    <property type="entry name" value="RT_dom"/>
</dbReference>
<protein>
    <recommendedName>
        <fullName evidence="1">Reverse transcriptase domain-containing protein</fullName>
    </recommendedName>
</protein>
<reference evidence="2" key="1">
    <citation type="journal article" date="2023" name="Plant J.">
        <title>Genome sequences and population genomics provide insights into the demographic history, inbreeding, and mutation load of two 'living fossil' tree species of Dipteronia.</title>
        <authorList>
            <person name="Feng Y."/>
            <person name="Comes H.P."/>
            <person name="Chen J."/>
            <person name="Zhu S."/>
            <person name="Lu R."/>
            <person name="Zhang X."/>
            <person name="Li P."/>
            <person name="Qiu J."/>
            <person name="Olsen K.M."/>
            <person name="Qiu Y."/>
        </authorList>
    </citation>
    <scope>NUCLEOTIDE SEQUENCE</scope>
    <source>
        <strain evidence="2">NBL</strain>
    </source>
</reference>
<dbReference type="SUPFAM" id="SSF56672">
    <property type="entry name" value="DNA/RNA polymerases"/>
    <property type="match status" value="1"/>
</dbReference>
<dbReference type="EMBL" id="JANJYJ010000010">
    <property type="protein sequence ID" value="KAK3183242.1"/>
    <property type="molecule type" value="Genomic_DNA"/>
</dbReference>
<dbReference type="InterPro" id="IPR052343">
    <property type="entry name" value="Retrotransposon-Effector_Assoc"/>
</dbReference>
<dbReference type="AlphaFoldDB" id="A0AAE0DRE6"/>
<dbReference type="SUPFAM" id="SSF56219">
    <property type="entry name" value="DNase I-like"/>
    <property type="match status" value="1"/>
</dbReference>
<evidence type="ECO:0000313" key="3">
    <source>
        <dbReference type="Proteomes" id="UP001281410"/>
    </source>
</evidence>
<comment type="caution">
    <text evidence="2">The sequence shown here is derived from an EMBL/GenBank/DDBJ whole genome shotgun (WGS) entry which is preliminary data.</text>
</comment>
<proteinExistence type="predicted"/>
<dbReference type="PANTHER" id="PTHR46890:SF48">
    <property type="entry name" value="RNA-DIRECTED DNA POLYMERASE"/>
    <property type="match status" value="1"/>
</dbReference>
<feature type="domain" description="Reverse transcriptase" evidence="1">
    <location>
        <begin position="297"/>
        <end position="349"/>
    </location>
</feature>
<gene>
    <name evidence="2" type="ORF">Dsin_030528</name>
</gene>
<dbReference type="InterPro" id="IPR036691">
    <property type="entry name" value="Endo/exonu/phosph_ase_sf"/>
</dbReference>
<evidence type="ECO:0000313" key="2">
    <source>
        <dbReference type="EMBL" id="KAK3183242.1"/>
    </source>
</evidence>
<dbReference type="InterPro" id="IPR043502">
    <property type="entry name" value="DNA/RNA_pol_sf"/>
</dbReference>
<dbReference type="PANTHER" id="PTHR46890">
    <property type="entry name" value="NON-LTR RETROLELEMENT REVERSE TRANSCRIPTASE-LIKE PROTEIN-RELATED"/>
    <property type="match status" value="1"/>
</dbReference>